<dbReference type="SUPFAM" id="SSF63380">
    <property type="entry name" value="Riboflavin synthase domain-like"/>
    <property type="match status" value="1"/>
</dbReference>
<dbReference type="InterPro" id="IPR039261">
    <property type="entry name" value="FNR_nucleotide-bd"/>
</dbReference>
<dbReference type="Proteomes" id="UP000587760">
    <property type="component" value="Unassembled WGS sequence"/>
</dbReference>
<dbReference type="Pfam" id="PF00970">
    <property type="entry name" value="FAD_binding_6"/>
    <property type="match status" value="1"/>
</dbReference>
<dbReference type="GO" id="GO:0016491">
    <property type="term" value="F:oxidoreductase activity"/>
    <property type="evidence" value="ECO:0007669"/>
    <property type="project" value="UniProtKB-KW"/>
</dbReference>
<comment type="caution">
    <text evidence="7">The sequence shown here is derived from an EMBL/GenBank/DDBJ whole genome shotgun (WGS) entry which is preliminary data.</text>
</comment>
<keyword evidence="4" id="KW-0408">Iron</keyword>
<dbReference type="InterPro" id="IPR001709">
    <property type="entry name" value="Flavoprot_Pyr_Nucl_cyt_Rdtase"/>
</dbReference>
<name>A0A841RB95_9SPIO</name>
<dbReference type="Gene3D" id="2.40.30.10">
    <property type="entry name" value="Translation factors"/>
    <property type="match status" value="1"/>
</dbReference>
<evidence type="ECO:0000256" key="3">
    <source>
        <dbReference type="ARBA" id="ARBA00022827"/>
    </source>
</evidence>
<evidence type="ECO:0000256" key="1">
    <source>
        <dbReference type="ARBA" id="ARBA00022448"/>
    </source>
</evidence>
<dbReference type="Pfam" id="PF00111">
    <property type="entry name" value="Fer2"/>
    <property type="match status" value="1"/>
</dbReference>
<gene>
    <name evidence="7" type="ORF">HNR50_002876</name>
</gene>
<organism evidence="7 8">
    <name type="scientific">Spirochaeta isovalerica</name>
    <dbReference type="NCBI Taxonomy" id="150"/>
    <lineage>
        <taxon>Bacteria</taxon>
        <taxon>Pseudomonadati</taxon>
        <taxon>Spirochaetota</taxon>
        <taxon>Spirochaetia</taxon>
        <taxon>Spirochaetales</taxon>
        <taxon>Spirochaetaceae</taxon>
        <taxon>Spirochaeta</taxon>
    </lineage>
</organism>
<dbReference type="Gene3D" id="3.40.50.80">
    <property type="entry name" value="Nucleotide-binding domain of ferredoxin-NADP reductase (FNR) module"/>
    <property type="match status" value="1"/>
</dbReference>
<evidence type="ECO:0000259" key="6">
    <source>
        <dbReference type="PROSITE" id="PS51384"/>
    </source>
</evidence>
<evidence type="ECO:0000313" key="8">
    <source>
        <dbReference type="Proteomes" id="UP000587760"/>
    </source>
</evidence>
<dbReference type="PRINTS" id="PR00410">
    <property type="entry name" value="PHEHYDRXLASE"/>
</dbReference>
<dbReference type="PRINTS" id="PR00371">
    <property type="entry name" value="FPNCR"/>
</dbReference>
<keyword evidence="2" id="KW-0285">Flavoprotein</keyword>
<keyword evidence="3" id="KW-0274">FAD</keyword>
<dbReference type="SUPFAM" id="SSF52343">
    <property type="entry name" value="Ferredoxin reductase-like, C-terminal NADP-linked domain"/>
    <property type="match status" value="1"/>
</dbReference>
<keyword evidence="7" id="KW-0830">Ubiquinone</keyword>
<dbReference type="CDD" id="cd00207">
    <property type="entry name" value="fer2"/>
    <property type="match status" value="1"/>
</dbReference>
<dbReference type="EMBL" id="JACHGJ010000005">
    <property type="protein sequence ID" value="MBB6481203.1"/>
    <property type="molecule type" value="Genomic_DNA"/>
</dbReference>
<dbReference type="GO" id="GO:0051536">
    <property type="term" value="F:iron-sulfur cluster binding"/>
    <property type="evidence" value="ECO:0007669"/>
    <property type="project" value="InterPro"/>
</dbReference>
<dbReference type="PANTHER" id="PTHR43644:SF1">
    <property type="entry name" value="NAD(P)H-FLAVIN REDUCTASE"/>
    <property type="match status" value="1"/>
</dbReference>
<dbReference type="InterPro" id="IPR036010">
    <property type="entry name" value="2Fe-2S_ferredoxin-like_sf"/>
</dbReference>
<dbReference type="EC" id="1.6.5.-" evidence="7"/>
<dbReference type="AlphaFoldDB" id="A0A841RB95"/>
<dbReference type="InterPro" id="IPR001433">
    <property type="entry name" value="OxRdtase_FAD/NAD-bd"/>
</dbReference>
<dbReference type="InterPro" id="IPR017927">
    <property type="entry name" value="FAD-bd_FR_type"/>
</dbReference>
<accession>A0A841RB95</accession>
<evidence type="ECO:0000256" key="4">
    <source>
        <dbReference type="ARBA" id="ARBA00023004"/>
    </source>
</evidence>
<feature type="domain" description="FAD-binding FR-type" evidence="6">
    <location>
        <begin position="128"/>
        <end position="233"/>
    </location>
</feature>
<dbReference type="Gene3D" id="3.10.20.30">
    <property type="match status" value="1"/>
</dbReference>
<keyword evidence="8" id="KW-1185">Reference proteome</keyword>
<evidence type="ECO:0000313" key="7">
    <source>
        <dbReference type="EMBL" id="MBB6481203.1"/>
    </source>
</evidence>
<dbReference type="Pfam" id="PF00175">
    <property type="entry name" value="NAD_binding_1"/>
    <property type="match status" value="1"/>
</dbReference>
<dbReference type="PROSITE" id="PS51085">
    <property type="entry name" value="2FE2S_FER_2"/>
    <property type="match status" value="1"/>
</dbReference>
<dbReference type="RefSeq" id="WP_184747444.1">
    <property type="nucleotide sequence ID" value="NZ_JACHGJ010000005.1"/>
</dbReference>
<dbReference type="PANTHER" id="PTHR43644">
    <property type="entry name" value="NA(+)-TRANSLOCATING NADH-QUINONE REDUCTASE SUBUNIT"/>
    <property type="match status" value="1"/>
</dbReference>
<reference evidence="7 8" key="1">
    <citation type="submission" date="2020-08" db="EMBL/GenBank/DDBJ databases">
        <title>Genomic Encyclopedia of Type Strains, Phase IV (KMG-IV): sequencing the most valuable type-strain genomes for metagenomic binning, comparative biology and taxonomic classification.</title>
        <authorList>
            <person name="Goeker M."/>
        </authorList>
    </citation>
    <scope>NUCLEOTIDE SEQUENCE [LARGE SCALE GENOMIC DNA]</scope>
    <source>
        <strain evidence="7 8">DSM 2461</strain>
    </source>
</reference>
<dbReference type="PROSITE" id="PS51384">
    <property type="entry name" value="FAD_FR"/>
    <property type="match status" value="1"/>
</dbReference>
<dbReference type="InterPro" id="IPR017938">
    <property type="entry name" value="Riboflavin_synthase-like_b-brl"/>
</dbReference>
<evidence type="ECO:0000256" key="2">
    <source>
        <dbReference type="ARBA" id="ARBA00022630"/>
    </source>
</evidence>
<dbReference type="InterPro" id="IPR008333">
    <property type="entry name" value="Cbr1-like_FAD-bd_dom"/>
</dbReference>
<evidence type="ECO:0000259" key="5">
    <source>
        <dbReference type="PROSITE" id="PS51085"/>
    </source>
</evidence>
<keyword evidence="7" id="KW-0560">Oxidoreductase</keyword>
<dbReference type="InterPro" id="IPR012675">
    <property type="entry name" value="Beta-grasp_dom_sf"/>
</dbReference>
<sequence>MMIIIAPGAVALIAAILAAAISIVDKVVNNYGEVELDINDGKKKIKLDGGESLLSSLAGQEIFVPSACGGRGTCGACKCQVTSDVGPYLPTETPFMTKENLADNIRLACQVKIKSDISIKIPDELFNIKKYDSIVKSIVDVTHDIKEVTFDLQGEEINFEAGKYVQLVVPPHGKIKGSTQRAYSMASKPGEKDIVRLLIRLVPGGIATTWVHTELKEGDRVELVGPFGDFFRTPTDTTMVCVAGGSGMAPFMSILFDMLDTGELDREVWYFFGARTVKDMFYLDELRELEKKMPNFHFVPALSEPEEGTPWDGATGLITDVLDKYLKEEIGTDKKREGYLCGSPGMINACNNVFTANKVSLDDIFYDKF</sequence>
<dbReference type="SUPFAM" id="SSF54292">
    <property type="entry name" value="2Fe-2S ferredoxin-like"/>
    <property type="match status" value="1"/>
</dbReference>
<keyword evidence="1" id="KW-0813">Transport</keyword>
<protein>
    <submittedName>
        <fullName evidence="7">Na+-transporting NADH:ubiquinone oxidoreductase subunit F</fullName>
        <ecNumber evidence="7">1.6.5.-</ecNumber>
    </submittedName>
</protein>
<proteinExistence type="predicted"/>
<feature type="domain" description="2Fe-2S ferredoxin-type" evidence="5">
    <location>
        <begin position="32"/>
        <end position="125"/>
    </location>
</feature>
<dbReference type="InterPro" id="IPR001041">
    <property type="entry name" value="2Fe-2S_ferredoxin-type"/>
</dbReference>